<protein>
    <recommendedName>
        <fullName evidence="4">Cryptochrome/photolyase family protein</fullName>
    </recommendedName>
</protein>
<dbReference type="InterPro" id="IPR007357">
    <property type="entry name" value="PhrB-like"/>
</dbReference>
<organism evidence="2 3">
    <name type="scientific">Halapricum desulfuricans</name>
    <dbReference type="NCBI Taxonomy" id="2841257"/>
    <lineage>
        <taxon>Archaea</taxon>
        <taxon>Methanobacteriati</taxon>
        <taxon>Methanobacteriota</taxon>
        <taxon>Stenosarchaea group</taxon>
        <taxon>Halobacteria</taxon>
        <taxon>Halobacteriales</taxon>
        <taxon>Haloarculaceae</taxon>
        <taxon>Halapricum</taxon>
    </lineage>
</organism>
<sequence length="509" mass="58244">MTVLVLGDQLNASVGPLADRPDDRVLLIESMGLARKLPYHPHKLTLVFSAMAHFRDRLRESGRAVEYRQVERFADGIKAHLDAHPGDELVVMRPPSYRAGERLRELVTDHGGRLTVVENELFLCSPEQFDDWAGDRSSYRHEEFYRFMRHQTGYLMDGSEPVGGEYNYDEENRQTPPEDYEPPEPPVFEPDETTRDVQSWVAETFDGAYDEPPYGGGWADPGPFRWPVTHEQALSVLESFVTDRLAQFGPYQDAMVADEWALHHSLLSPAINLGLLHPRTAIERVIEAYRERGVPLNSVEGFVRQVLGWREFTRHVYRREMPELAGANQLGQTEPLPPFFWTGETDMACLADVIDGVRARGYSHHIERLMLLSNFATLLGVEPQQLNRWFHAAYVDAYHWVTTPNVVGMGTFGSDTLSTKPYVSSANYVDKMGDYCSDCPYYKTKTTGEGACPFNALYWDFLERNAEHLADNHRMGLVYNHLENKDEGEREAIRERAEALRERAQRMEL</sequence>
<feature type="region of interest" description="Disordered" evidence="1">
    <location>
        <begin position="158"/>
        <end position="184"/>
    </location>
</feature>
<evidence type="ECO:0008006" key="4">
    <source>
        <dbReference type="Google" id="ProtNLM"/>
    </source>
</evidence>
<proteinExistence type="predicted"/>
<dbReference type="AlphaFoldDB" id="A0A897NXS8"/>
<dbReference type="PANTHER" id="PTHR38657">
    <property type="entry name" value="SLR1343 PROTEIN"/>
    <property type="match status" value="1"/>
</dbReference>
<dbReference type="RefSeq" id="WP_229122943.1">
    <property type="nucleotide sequence ID" value="NZ_CP064791.1"/>
</dbReference>
<accession>A0A897NXS8</accession>
<dbReference type="Gene3D" id="1.25.40.80">
    <property type="match status" value="1"/>
</dbReference>
<evidence type="ECO:0000256" key="1">
    <source>
        <dbReference type="SAM" id="MobiDB-lite"/>
    </source>
</evidence>
<dbReference type="PANTHER" id="PTHR38657:SF1">
    <property type="entry name" value="SLR1343 PROTEIN"/>
    <property type="match status" value="1"/>
</dbReference>
<dbReference type="InterPro" id="IPR036134">
    <property type="entry name" value="Crypto/Photolyase_FAD-like_sf"/>
</dbReference>
<dbReference type="InterPro" id="IPR014729">
    <property type="entry name" value="Rossmann-like_a/b/a_fold"/>
</dbReference>
<gene>
    <name evidence="2" type="ORF">HSEST_1364</name>
</gene>
<dbReference type="Gene3D" id="1.10.579.10">
    <property type="entry name" value="DNA Cyclobutane Dipyrimidine Photolyase, subunit A, domain 3"/>
    <property type="match status" value="1"/>
</dbReference>
<evidence type="ECO:0000313" key="3">
    <source>
        <dbReference type="Proteomes" id="UP000663292"/>
    </source>
</evidence>
<dbReference type="InterPro" id="IPR052551">
    <property type="entry name" value="UV-DNA_repair_photolyase"/>
</dbReference>
<keyword evidence="3" id="KW-1185">Reference proteome</keyword>
<evidence type="ECO:0000313" key="2">
    <source>
        <dbReference type="EMBL" id="QSG14896.1"/>
    </source>
</evidence>
<dbReference type="GeneID" id="68858003"/>
<dbReference type="SUPFAM" id="SSF48173">
    <property type="entry name" value="Cryptochrome/photolyase FAD-binding domain"/>
    <property type="match status" value="1"/>
</dbReference>
<dbReference type="Pfam" id="PF04244">
    <property type="entry name" value="DPRP"/>
    <property type="match status" value="1"/>
</dbReference>
<name>A0A897NXS8_9EURY</name>
<dbReference type="Gene3D" id="3.40.50.620">
    <property type="entry name" value="HUPs"/>
    <property type="match status" value="1"/>
</dbReference>
<reference evidence="2 3" key="1">
    <citation type="submission" date="2020-11" db="EMBL/GenBank/DDBJ databases">
        <title>Carbohydrate-dependent, anaerobic sulfur respiration: A novel catabolism in halophilic archaea.</title>
        <authorList>
            <person name="Sorokin D.Y."/>
            <person name="Messina E."/>
            <person name="Smedile F."/>
            <person name="La Cono V."/>
            <person name="Hallsworth J.E."/>
            <person name="Yakimov M.M."/>
        </authorList>
    </citation>
    <scope>NUCLEOTIDE SEQUENCE [LARGE SCALE GENOMIC DNA]</scope>
    <source>
        <strain evidence="2 3">HSR-Est</strain>
    </source>
</reference>
<dbReference type="Proteomes" id="UP000663292">
    <property type="component" value="Chromosome"/>
</dbReference>
<dbReference type="Gene3D" id="1.10.10.1710">
    <property type="entry name" value="Deoxyribodipyrimidine photolyase-related"/>
    <property type="match status" value="1"/>
</dbReference>
<dbReference type="EMBL" id="CP064791">
    <property type="protein sequence ID" value="QSG14896.1"/>
    <property type="molecule type" value="Genomic_DNA"/>
</dbReference>